<name>A0A3P3Y2E0_PLABS</name>
<evidence type="ECO:0000256" key="1">
    <source>
        <dbReference type="SAM" id="MobiDB-lite"/>
    </source>
</evidence>
<feature type="region of interest" description="Disordered" evidence="1">
    <location>
        <begin position="245"/>
        <end position="321"/>
    </location>
</feature>
<evidence type="ECO:0000313" key="3">
    <source>
        <dbReference type="Proteomes" id="UP000290189"/>
    </source>
</evidence>
<sequence length="540" mass="61067">MDACIHPLLKCSGVPTSPDGKPLLQRVEYPEDWPSRLRAQNAMNDFLTGRHCALFATARSGAGKTQLAMDMARIEYVNYFDLSATKIRQPDLDPTTFLLSILSGSRHGPGVTITTPQQTTMIQNVFSGIITHFDCLSRILEGVQKSCVVSKGDLPLLRVLAYLILFRWDDIDIIDLHDYVVLRQKQDAVFIRFLLQAVVEGAHHLRVVMSQFYDPVYVQESILGRKRSIAPDQEATQEIAVAQRRCRVKSRGSRRPQRSATSCRRPQTERAQRVAKPSTVPQPFAFTQREPKRQPLRSVPDVSHKEPVQRPAIPGPGKHAPTITTLMRYEAHRPGIARYRQQHTIGAVTERDAPRQGDPGTMVPFRVRRVFDPDSFELQLRLRLQRQGMLAHRRRVWQAVDRDRRAACIARSVMQRAVAQFEADASARFHDKLLLLKHDRSLARLRAQVTGDKVLLSMAERLAIDRGVPPSFPKPATQTGKTPTGVLRIDNDSTDERRVRNAQAALRAQIELTEATRRKERRCRQVYAAGPGPELPGTLR</sequence>
<feature type="compositionally biased region" description="Basic residues" evidence="1">
    <location>
        <begin position="245"/>
        <end position="257"/>
    </location>
</feature>
<evidence type="ECO:0000313" key="2">
    <source>
        <dbReference type="EMBL" id="SPQ94346.1"/>
    </source>
</evidence>
<protein>
    <submittedName>
        <fullName evidence="2">Uncharacterized protein</fullName>
    </submittedName>
</protein>
<dbReference type="AlphaFoldDB" id="A0A3P3Y2E0"/>
<geneLocation type="mitochondrion" evidence="2"/>
<organism evidence="2 3">
    <name type="scientific">Plasmodiophora brassicae</name>
    <name type="common">Clubroot disease agent</name>
    <dbReference type="NCBI Taxonomy" id="37360"/>
    <lineage>
        <taxon>Eukaryota</taxon>
        <taxon>Sar</taxon>
        <taxon>Rhizaria</taxon>
        <taxon>Endomyxa</taxon>
        <taxon>Phytomyxea</taxon>
        <taxon>Plasmodiophorida</taxon>
        <taxon>Plasmodiophoridae</taxon>
        <taxon>Plasmodiophora</taxon>
    </lineage>
</organism>
<keyword evidence="2" id="KW-0496">Mitochondrion</keyword>
<dbReference type="Proteomes" id="UP000290189">
    <property type="component" value="Unassembled WGS sequence"/>
</dbReference>
<proteinExistence type="predicted"/>
<feature type="region of interest" description="Disordered" evidence="1">
    <location>
        <begin position="467"/>
        <end position="489"/>
    </location>
</feature>
<reference evidence="2 3" key="1">
    <citation type="submission" date="2018-03" db="EMBL/GenBank/DDBJ databases">
        <authorList>
            <person name="Fogelqvist J."/>
        </authorList>
    </citation>
    <scope>NUCLEOTIDE SEQUENCE [LARGE SCALE GENOMIC DNA]</scope>
</reference>
<dbReference type="EMBL" id="OVEO01000002">
    <property type="protein sequence ID" value="SPQ94346.1"/>
    <property type="molecule type" value="Genomic_DNA"/>
</dbReference>
<accession>A0A3P3Y2E0</accession>
<gene>
    <name evidence="2" type="ORF">PLBR_LOCUS1561</name>
</gene>